<organism evidence="5 6">
    <name type="scientific">Cymbomonas tetramitiformis</name>
    <dbReference type="NCBI Taxonomy" id="36881"/>
    <lineage>
        <taxon>Eukaryota</taxon>
        <taxon>Viridiplantae</taxon>
        <taxon>Chlorophyta</taxon>
        <taxon>Pyramimonadophyceae</taxon>
        <taxon>Pyramimonadales</taxon>
        <taxon>Pyramimonadaceae</taxon>
        <taxon>Cymbomonas</taxon>
    </lineage>
</organism>
<dbReference type="EMBL" id="LGRX02004795">
    <property type="protein sequence ID" value="KAK3279562.1"/>
    <property type="molecule type" value="Genomic_DNA"/>
</dbReference>
<proteinExistence type="predicted"/>
<comment type="caution">
    <text evidence="5">The sequence shown here is derived from an EMBL/GenBank/DDBJ whole genome shotgun (WGS) entry which is preliminary data.</text>
</comment>
<evidence type="ECO:0000313" key="4">
    <source>
        <dbReference type="EMBL" id="KAK3279562.1"/>
    </source>
</evidence>
<evidence type="ECO:0000313" key="1">
    <source>
        <dbReference type="EMBL" id="KAK3253325.1"/>
    </source>
</evidence>
<gene>
    <name evidence="4" type="ORF">CYMTET_12574</name>
    <name evidence="3" type="ORF">CYMTET_13111</name>
    <name evidence="2" type="ORF">CYMTET_17477</name>
    <name evidence="1" type="ORF">CYMTET_37424</name>
    <name evidence="5" type="ORF">CYMTET_7366</name>
</gene>
<dbReference type="EMBL" id="LGRX02002013">
    <property type="protein sequence ID" value="KAK3285009.1"/>
    <property type="molecule type" value="Genomic_DNA"/>
</dbReference>
<evidence type="ECO:0000313" key="2">
    <source>
        <dbReference type="EMBL" id="KAK3274323.1"/>
    </source>
</evidence>
<dbReference type="EMBL" id="LGRX02005191">
    <property type="protein sequence ID" value="KAK3278989.1"/>
    <property type="molecule type" value="Genomic_DNA"/>
</dbReference>
<sequence length="92" mass="10379">MHFTYSTSLRAHLMFWISFFAVGSRRRGEDFGDGEVMLLRMWMAIFMTQRVLAHHGRGTGRVALPDLVSAAAYLCGALHFATRLAINELATF</sequence>
<reference evidence="5 6" key="1">
    <citation type="journal article" date="2015" name="Genome Biol. Evol.">
        <title>Comparative Genomics of a Bacterivorous Green Alga Reveals Evolutionary Causalities and Consequences of Phago-Mixotrophic Mode of Nutrition.</title>
        <authorList>
            <person name="Burns J.A."/>
            <person name="Paasch A."/>
            <person name="Narechania A."/>
            <person name="Kim E."/>
        </authorList>
    </citation>
    <scope>NUCLEOTIDE SEQUENCE [LARGE SCALE GENOMIC DNA]</scope>
    <source>
        <strain evidence="5">PLY_AMNH</strain>
    </source>
</reference>
<evidence type="ECO:0000313" key="6">
    <source>
        <dbReference type="Proteomes" id="UP001190700"/>
    </source>
</evidence>
<name>A0AAE0GV46_9CHLO</name>
<reference evidence="5" key="2">
    <citation type="submission" date="2023-06" db="EMBL/GenBank/DDBJ databases">
        <title>Long-read-based genome assembly of the green algal bacterivore Cymbomonas tetramitiformis.</title>
        <authorList>
            <person name="Gyaltshen Y."/>
            <person name="Rozenberg A."/>
            <person name="Paasch A."/>
            <person name="Burns J.A."/>
            <person name="Warring S."/>
            <person name="Larson R."/>
            <person name="Maurer-Alcala X."/>
            <person name="Dacks J."/>
            <person name="Kim E."/>
        </authorList>
    </citation>
    <scope>NUCLEOTIDE SEQUENCE</scope>
    <source>
        <strain evidence="5">PLY_AMNH</strain>
    </source>
</reference>
<dbReference type="EMBL" id="LGRX02007788">
    <property type="protein sequence ID" value="KAK3274323.1"/>
    <property type="molecule type" value="Genomic_DNA"/>
</dbReference>
<evidence type="ECO:0000313" key="3">
    <source>
        <dbReference type="EMBL" id="KAK3278989.1"/>
    </source>
</evidence>
<keyword evidence="6" id="KW-1185">Reference proteome</keyword>
<dbReference type="AlphaFoldDB" id="A0AAE0GV46"/>
<dbReference type="Proteomes" id="UP001190700">
    <property type="component" value="Unassembled WGS sequence"/>
</dbReference>
<evidence type="ECO:0000313" key="5">
    <source>
        <dbReference type="EMBL" id="KAK3285009.1"/>
    </source>
</evidence>
<accession>A0AAE0GV46</accession>
<protein>
    <submittedName>
        <fullName evidence="5">Uncharacterized protein</fullName>
    </submittedName>
</protein>
<dbReference type="EMBL" id="LGRX02024848">
    <property type="protein sequence ID" value="KAK3253325.1"/>
    <property type="molecule type" value="Genomic_DNA"/>
</dbReference>